<feature type="domain" description="HTH rpiR-type" evidence="6">
    <location>
        <begin position="7"/>
        <end position="83"/>
    </location>
</feature>
<dbReference type="PROSITE" id="PS51464">
    <property type="entry name" value="SIS"/>
    <property type="match status" value="1"/>
</dbReference>
<dbReference type="InterPro" id="IPR000281">
    <property type="entry name" value="HTH_RpiR"/>
</dbReference>
<dbReference type="Proteomes" id="UP000294958">
    <property type="component" value="Unassembled WGS sequence"/>
</dbReference>
<dbReference type="RefSeq" id="WP_051520574.1">
    <property type="nucleotide sequence ID" value="NZ_KK073888.1"/>
</dbReference>
<dbReference type="STRING" id="69279.BG36_05320"/>
<keyword evidence="1" id="KW-0805">Transcription regulation</keyword>
<dbReference type="EMBL" id="SNZF01000007">
    <property type="protein sequence ID" value="TDR35924.1"/>
    <property type="molecule type" value="Genomic_DNA"/>
</dbReference>
<dbReference type="Gene3D" id="3.40.50.10490">
    <property type="entry name" value="Glucose-6-phosphate isomerase like protein, domain 1"/>
    <property type="match status" value="1"/>
</dbReference>
<evidence type="ECO:0000256" key="4">
    <source>
        <dbReference type="SAM" id="MobiDB-lite"/>
    </source>
</evidence>
<dbReference type="eggNOG" id="COG1737">
    <property type="taxonomic scope" value="Bacteria"/>
</dbReference>
<evidence type="ECO:0000313" key="10">
    <source>
        <dbReference type="Proteomes" id="UP000019849"/>
    </source>
</evidence>
<evidence type="ECO:0000313" key="11">
    <source>
        <dbReference type="Proteomes" id="UP000294958"/>
    </source>
</evidence>
<feature type="region of interest" description="Disordered" evidence="4">
    <location>
        <begin position="281"/>
        <end position="307"/>
    </location>
</feature>
<dbReference type="PATRIC" id="fig|69279.3.peg.2453"/>
<dbReference type="Gene3D" id="1.10.10.10">
    <property type="entry name" value="Winged helix-like DNA-binding domain superfamily/Winged helix DNA-binding domain"/>
    <property type="match status" value="1"/>
</dbReference>
<reference evidence="8 10" key="1">
    <citation type="submission" date="2014-02" db="EMBL/GenBank/DDBJ databases">
        <title>Aquamicrobium defluvii Genome sequencing.</title>
        <authorList>
            <person name="Wang X."/>
        </authorList>
    </citation>
    <scope>NUCLEOTIDE SEQUENCE [LARGE SCALE GENOMIC DNA]</scope>
    <source>
        <strain evidence="8 10">W13Z1</strain>
    </source>
</reference>
<dbReference type="GO" id="GO:0003677">
    <property type="term" value="F:DNA binding"/>
    <property type="evidence" value="ECO:0007669"/>
    <property type="project" value="UniProtKB-KW"/>
</dbReference>
<dbReference type="InterPro" id="IPR035472">
    <property type="entry name" value="RpiR-like_SIS"/>
</dbReference>
<evidence type="ECO:0000256" key="1">
    <source>
        <dbReference type="ARBA" id="ARBA00023015"/>
    </source>
</evidence>
<sequence>MIHSDTADLVKRLRDELPSLGAREARAARHLMDNYPMAGLRTVAEFAHESGVSTATVLRLIKRLGFSVYADFQAALHQHIEQTLQSPLLRFETQPGPPESEQGGFLDRFVLTMEEHLKTLRQTNTLSEFDEVAALLANERRDIHLVGGRYSFNLIRYFADLLTALRGRVTVIDGQTQTWPQNLLDMGKSSVLVAIDVRRYQQDVIEFTAAAARRGATVVLLTDNWQSPAARSARHVLRFPVSSPSIFDVLTIGLALAEALVGAVALRRGDAGRKRMETLEALRKPFAPRESEFNRSPQKSDESTGAG</sequence>
<organism evidence="8 10">
    <name type="scientific">Aquamicrobium defluvii</name>
    <dbReference type="NCBI Taxonomy" id="69279"/>
    <lineage>
        <taxon>Bacteria</taxon>
        <taxon>Pseudomonadati</taxon>
        <taxon>Pseudomonadota</taxon>
        <taxon>Alphaproteobacteria</taxon>
        <taxon>Hyphomicrobiales</taxon>
        <taxon>Phyllobacteriaceae</taxon>
        <taxon>Aquamicrobium</taxon>
    </lineage>
</organism>
<feature type="transmembrane region" description="Helical" evidence="5">
    <location>
        <begin position="246"/>
        <end position="266"/>
    </location>
</feature>
<dbReference type="OrthoDB" id="3574600at2"/>
<dbReference type="PANTHER" id="PTHR30514:SF18">
    <property type="entry name" value="RPIR-FAMILY TRANSCRIPTIONAL REGULATOR"/>
    <property type="match status" value="1"/>
</dbReference>
<dbReference type="InterPro" id="IPR036388">
    <property type="entry name" value="WH-like_DNA-bd_sf"/>
</dbReference>
<reference evidence="9 11" key="2">
    <citation type="submission" date="2019-03" db="EMBL/GenBank/DDBJ databases">
        <title>Genomic Encyclopedia of Type Strains, Phase IV (KMG-IV): sequencing the most valuable type-strain genomes for metagenomic binning, comparative biology and taxonomic classification.</title>
        <authorList>
            <person name="Goeker M."/>
        </authorList>
    </citation>
    <scope>NUCLEOTIDE SEQUENCE [LARGE SCALE GENOMIC DNA]</scope>
    <source>
        <strain evidence="9 11">DSM 11603</strain>
    </source>
</reference>
<comment type="caution">
    <text evidence="8">The sequence shown here is derived from an EMBL/GenBank/DDBJ whole genome shotgun (WGS) entry which is preliminary data.</text>
</comment>
<accession>A0A011ULI7</accession>
<protein>
    <submittedName>
        <fullName evidence="8">RpiR family transcriptional regulator</fullName>
    </submittedName>
</protein>
<evidence type="ECO:0000313" key="9">
    <source>
        <dbReference type="EMBL" id="TDR35924.1"/>
    </source>
</evidence>
<dbReference type="GO" id="GO:0097367">
    <property type="term" value="F:carbohydrate derivative binding"/>
    <property type="evidence" value="ECO:0007669"/>
    <property type="project" value="InterPro"/>
</dbReference>
<proteinExistence type="predicted"/>
<dbReference type="SUPFAM" id="SSF53697">
    <property type="entry name" value="SIS domain"/>
    <property type="match status" value="1"/>
</dbReference>
<evidence type="ECO:0000256" key="3">
    <source>
        <dbReference type="ARBA" id="ARBA00023163"/>
    </source>
</evidence>
<evidence type="ECO:0000313" key="8">
    <source>
        <dbReference type="EMBL" id="EXL06768.1"/>
    </source>
</evidence>
<dbReference type="Pfam" id="PF01418">
    <property type="entry name" value="HTH_6"/>
    <property type="match status" value="1"/>
</dbReference>
<evidence type="ECO:0000256" key="5">
    <source>
        <dbReference type="SAM" id="Phobius"/>
    </source>
</evidence>
<keyword evidence="5" id="KW-0472">Membrane</keyword>
<evidence type="ECO:0000256" key="2">
    <source>
        <dbReference type="ARBA" id="ARBA00023125"/>
    </source>
</evidence>
<keyword evidence="2" id="KW-0238">DNA-binding</keyword>
<dbReference type="InterPro" id="IPR047640">
    <property type="entry name" value="RpiR-like"/>
</dbReference>
<keyword evidence="5" id="KW-0812">Transmembrane</keyword>
<evidence type="ECO:0000259" key="6">
    <source>
        <dbReference type="PROSITE" id="PS51071"/>
    </source>
</evidence>
<evidence type="ECO:0000259" key="7">
    <source>
        <dbReference type="PROSITE" id="PS51464"/>
    </source>
</evidence>
<dbReference type="InterPro" id="IPR046348">
    <property type="entry name" value="SIS_dom_sf"/>
</dbReference>
<keyword evidence="11" id="KW-1185">Reference proteome</keyword>
<dbReference type="Pfam" id="PF01380">
    <property type="entry name" value="SIS"/>
    <property type="match status" value="1"/>
</dbReference>
<dbReference type="SUPFAM" id="SSF46689">
    <property type="entry name" value="Homeodomain-like"/>
    <property type="match status" value="1"/>
</dbReference>
<dbReference type="CDD" id="cd05013">
    <property type="entry name" value="SIS_RpiR"/>
    <property type="match status" value="1"/>
</dbReference>
<dbReference type="Proteomes" id="UP000019849">
    <property type="component" value="Unassembled WGS sequence"/>
</dbReference>
<dbReference type="GO" id="GO:1901135">
    <property type="term" value="P:carbohydrate derivative metabolic process"/>
    <property type="evidence" value="ECO:0007669"/>
    <property type="project" value="InterPro"/>
</dbReference>
<dbReference type="PROSITE" id="PS51071">
    <property type="entry name" value="HTH_RPIR"/>
    <property type="match status" value="1"/>
</dbReference>
<dbReference type="InterPro" id="IPR001347">
    <property type="entry name" value="SIS_dom"/>
</dbReference>
<dbReference type="GO" id="GO:0003700">
    <property type="term" value="F:DNA-binding transcription factor activity"/>
    <property type="evidence" value="ECO:0007669"/>
    <property type="project" value="InterPro"/>
</dbReference>
<dbReference type="EMBL" id="JENY01000015">
    <property type="protein sequence ID" value="EXL06768.1"/>
    <property type="molecule type" value="Genomic_DNA"/>
</dbReference>
<dbReference type="HOGENOM" id="CLU_055769_1_2_5"/>
<keyword evidence="5" id="KW-1133">Transmembrane helix</keyword>
<name>A0A011ULI7_9HYPH</name>
<dbReference type="AlphaFoldDB" id="A0A011ULI7"/>
<keyword evidence="3" id="KW-0804">Transcription</keyword>
<dbReference type="InterPro" id="IPR009057">
    <property type="entry name" value="Homeodomain-like_sf"/>
</dbReference>
<dbReference type="PANTHER" id="PTHR30514">
    <property type="entry name" value="GLUCOKINASE"/>
    <property type="match status" value="1"/>
</dbReference>
<gene>
    <name evidence="8" type="ORF">BG36_05320</name>
    <name evidence="9" type="ORF">DES43_10792</name>
</gene>
<feature type="domain" description="SIS" evidence="7">
    <location>
        <begin position="132"/>
        <end position="270"/>
    </location>
</feature>